<reference evidence="4" key="1">
    <citation type="submission" date="2020-10" db="EMBL/GenBank/DDBJ databases">
        <authorList>
            <person name="Gilroy R."/>
        </authorList>
    </citation>
    <scope>NUCLEOTIDE SEQUENCE</scope>
    <source>
        <strain evidence="4">ChiSjej1B19-7085</strain>
    </source>
</reference>
<gene>
    <name evidence="4" type="ORF">IAA54_01830</name>
</gene>
<evidence type="ECO:0000256" key="1">
    <source>
        <dbReference type="ARBA" id="ARBA00022679"/>
    </source>
</evidence>
<comment type="caution">
    <text evidence="4">The sequence shown here is derived from an EMBL/GenBank/DDBJ whole genome shotgun (WGS) entry which is preliminary data.</text>
</comment>
<dbReference type="Proteomes" id="UP000886785">
    <property type="component" value="Unassembled WGS sequence"/>
</dbReference>
<evidence type="ECO:0000256" key="2">
    <source>
        <dbReference type="ARBA" id="ARBA00023315"/>
    </source>
</evidence>
<dbReference type="PROSITE" id="PS51186">
    <property type="entry name" value="GNAT"/>
    <property type="match status" value="1"/>
</dbReference>
<name>A0A9D1DP52_9FIRM</name>
<feature type="domain" description="N-acetyltransferase" evidence="3">
    <location>
        <begin position="1"/>
        <end position="128"/>
    </location>
</feature>
<evidence type="ECO:0000313" key="4">
    <source>
        <dbReference type="EMBL" id="HIR56381.1"/>
    </source>
</evidence>
<keyword evidence="1" id="KW-0808">Transferase</keyword>
<dbReference type="EMBL" id="DVHF01000022">
    <property type="protein sequence ID" value="HIR56381.1"/>
    <property type="molecule type" value="Genomic_DNA"/>
</dbReference>
<dbReference type="Pfam" id="PF13673">
    <property type="entry name" value="Acetyltransf_10"/>
    <property type="match status" value="1"/>
</dbReference>
<protein>
    <submittedName>
        <fullName evidence="4">GNAT family N-acetyltransferase</fullName>
    </submittedName>
</protein>
<evidence type="ECO:0000259" key="3">
    <source>
        <dbReference type="PROSITE" id="PS51186"/>
    </source>
</evidence>
<dbReference type="InterPro" id="IPR000182">
    <property type="entry name" value="GNAT_dom"/>
</dbReference>
<dbReference type="PANTHER" id="PTHR43877">
    <property type="entry name" value="AMINOALKYLPHOSPHONATE N-ACETYLTRANSFERASE-RELATED-RELATED"/>
    <property type="match status" value="1"/>
</dbReference>
<sequence>MLSLRNRILRKPLGLDLYEEDLSHEYACRHLAAYRGGKLVGTLLLELLDSSTVRMKQVAVDELQRGRGIGAGLVRYAEDLCRRDGIRTILVHARRTAEGFYRKIGYQCTSGEFTEVGIPHVKMAKVIQGRTDID</sequence>
<dbReference type="Gene3D" id="3.40.630.30">
    <property type="match status" value="1"/>
</dbReference>
<dbReference type="InterPro" id="IPR050832">
    <property type="entry name" value="Bact_Acetyltransf"/>
</dbReference>
<evidence type="ECO:0000313" key="5">
    <source>
        <dbReference type="Proteomes" id="UP000886785"/>
    </source>
</evidence>
<dbReference type="CDD" id="cd04301">
    <property type="entry name" value="NAT_SF"/>
    <property type="match status" value="1"/>
</dbReference>
<organism evidence="4 5">
    <name type="scientific">Candidatus Gallacutalibacter pullicola</name>
    <dbReference type="NCBI Taxonomy" id="2840830"/>
    <lineage>
        <taxon>Bacteria</taxon>
        <taxon>Bacillati</taxon>
        <taxon>Bacillota</taxon>
        <taxon>Clostridia</taxon>
        <taxon>Eubacteriales</taxon>
        <taxon>Candidatus Gallacutalibacter</taxon>
    </lineage>
</organism>
<reference evidence="4" key="2">
    <citation type="journal article" date="2021" name="PeerJ">
        <title>Extensive microbial diversity within the chicken gut microbiome revealed by metagenomics and culture.</title>
        <authorList>
            <person name="Gilroy R."/>
            <person name="Ravi A."/>
            <person name="Getino M."/>
            <person name="Pursley I."/>
            <person name="Horton D.L."/>
            <person name="Alikhan N.F."/>
            <person name="Baker D."/>
            <person name="Gharbi K."/>
            <person name="Hall N."/>
            <person name="Watson M."/>
            <person name="Adriaenssens E.M."/>
            <person name="Foster-Nyarko E."/>
            <person name="Jarju S."/>
            <person name="Secka A."/>
            <person name="Antonio M."/>
            <person name="Oren A."/>
            <person name="Chaudhuri R.R."/>
            <person name="La Ragione R."/>
            <person name="Hildebrand F."/>
            <person name="Pallen M.J."/>
        </authorList>
    </citation>
    <scope>NUCLEOTIDE SEQUENCE</scope>
    <source>
        <strain evidence="4">ChiSjej1B19-7085</strain>
    </source>
</reference>
<keyword evidence="2" id="KW-0012">Acyltransferase</keyword>
<dbReference type="SUPFAM" id="SSF55729">
    <property type="entry name" value="Acyl-CoA N-acyltransferases (Nat)"/>
    <property type="match status" value="1"/>
</dbReference>
<accession>A0A9D1DP52</accession>
<proteinExistence type="predicted"/>
<dbReference type="GO" id="GO:0016747">
    <property type="term" value="F:acyltransferase activity, transferring groups other than amino-acyl groups"/>
    <property type="evidence" value="ECO:0007669"/>
    <property type="project" value="InterPro"/>
</dbReference>
<dbReference type="AlphaFoldDB" id="A0A9D1DP52"/>
<dbReference type="InterPro" id="IPR016181">
    <property type="entry name" value="Acyl_CoA_acyltransferase"/>
</dbReference>